<proteinExistence type="predicted"/>
<keyword evidence="2" id="KW-1185">Reference proteome</keyword>
<dbReference type="RefSeq" id="WP_135464087.1">
    <property type="nucleotide sequence ID" value="NZ_SRLC01000002.1"/>
</dbReference>
<evidence type="ECO:0000313" key="2">
    <source>
        <dbReference type="Proteomes" id="UP000297549"/>
    </source>
</evidence>
<comment type="caution">
    <text evidence="1">The sequence shown here is derived from an EMBL/GenBank/DDBJ whole genome shotgun (WGS) entry which is preliminary data.</text>
</comment>
<sequence length="658" mass="73627">MDYIQWNNLVADYLFKPDRQGQEVFLYLTEDNLLQAVQSAAAKPTATSTLVTLAKAESAVILRDFWQALQRGPVFWDSVSSGKQSVVLSEELQDCVVRDAPAHPAELAKYAWQDWMHAAQGAITGQRTVMFRGNRKLSLKAPLHLLYLACFTLPFSIDTSVTRGFYRCWNNFFRGKGLLLRQTEMPDNAFAQLGSGVWVQMWQELARWSQEDLQGARGVLVARKLGHHIHVGWPRAQCLLPPTTLSGLPAFFGRNNLLPGSKVTADKMRTLLLQDPSILLPASTRHELQESTELGVAVVDIVQNVLDRWTGSTSRRERVIRLGGQVKTVEYRGETYARLMPFIPDWIGETGKLTLHYRLDIKTPIPDDMKLTGPGIQQQAVQPETAEWSQEVEGIVTSSQAQVYRDPANNWKVVAQLAELQVFISGGRYGFYQWWVPAQTLEHGTPLLILCHKHHASAVQQWKNNVGPAGFLEWSHFDGVPNDYCLFWLEGLPVNATGLAGLPVATETQIVAEGGLACGYRTYLDELVPSFRVINGQRDWQLCLAYTDGGPAVELCRDEKDAALWHLPSDMVTDRKFKVFAVGEANVSSLPHCIVSSKLPENYSAPSRDSLGLATTIIPEELAGLCYDGYGLRGETQTLKQLRLRQQVVYAQYFQPVC</sequence>
<reference evidence="1 2" key="1">
    <citation type="submission" date="2019-04" db="EMBL/GenBank/DDBJ databases">
        <authorList>
            <person name="Feng G."/>
            <person name="Zhang J."/>
            <person name="Zhu H."/>
        </authorList>
    </citation>
    <scope>NUCLEOTIDE SEQUENCE [LARGE SCALE GENOMIC DNA]</scope>
    <source>
        <strain evidence="1 2">JCM 31653</strain>
    </source>
</reference>
<evidence type="ECO:0000313" key="1">
    <source>
        <dbReference type="EMBL" id="TGE21540.1"/>
    </source>
</evidence>
<protein>
    <submittedName>
        <fullName evidence="1">Uncharacterized protein</fullName>
    </submittedName>
</protein>
<dbReference type="EMBL" id="SRLC01000002">
    <property type="protein sequence ID" value="TGE21540.1"/>
    <property type="molecule type" value="Genomic_DNA"/>
</dbReference>
<name>A0A4Z0PUS6_9BACT</name>
<accession>A0A4Z0PUS6</accession>
<organism evidence="1 2">
    <name type="scientific">Hymenobacter aquaticus</name>
    <dbReference type="NCBI Taxonomy" id="1867101"/>
    <lineage>
        <taxon>Bacteria</taxon>
        <taxon>Pseudomonadati</taxon>
        <taxon>Bacteroidota</taxon>
        <taxon>Cytophagia</taxon>
        <taxon>Cytophagales</taxon>
        <taxon>Hymenobacteraceae</taxon>
        <taxon>Hymenobacter</taxon>
    </lineage>
</organism>
<dbReference type="OrthoDB" id="800063at2"/>
<dbReference type="AlphaFoldDB" id="A0A4Z0PUS6"/>
<dbReference type="Proteomes" id="UP000297549">
    <property type="component" value="Unassembled WGS sequence"/>
</dbReference>
<gene>
    <name evidence="1" type="ORF">E5K00_14750</name>
</gene>